<evidence type="ECO:0000259" key="2">
    <source>
        <dbReference type="PROSITE" id="PS50097"/>
    </source>
</evidence>
<dbReference type="EMBL" id="GL883027">
    <property type="protein sequence ID" value="EGG14953.1"/>
    <property type="molecule type" value="Genomic_DNA"/>
</dbReference>
<dbReference type="OMA" id="FRICKEF"/>
<keyword evidence="4" id="KW-1185">Reference proteome</keyword>
<dbReference type="AlphaFoldDB" id="F4QBI1"/>
<dbReference type="KEGG" id="dfa:DFA_10827"/>
<dbReference type="Gene3D" id="3.40.50.150">
    <property type="entry name" value="Vaccinia Virus protein VP39"/>
    <property type="match status" value="1"/>
</dbReference>
<dbReference type="Proteomes" id="UP000007797">
    <property type="component" value="Unassembled WGS sequence"/>
</dbReference>
<dbReference type="PANTHER" id="PTHR11579">
    <property type="entry name" value="PROTEIN-L-ISOASPARTATE O-METHYLTRANSFERASE"/>
    <property type="match status" value="1"/>
</dbReference>
<evidence type="ECO:0000313" key="4">
    <source>
        <dbReference type="Proteomes" id="UP000007797"/>
    </source>
</evidence>
<dbReference type="CDD" id="cd02440">
    <property type="entry name" value="AdoMet_MTases"/>
    <property type="match status" value="1"/>
</dbReference>
<dbReference type="Pfam" id="PF01135">
    <property type="entry name" value="PCMT"/>
    <property type="match status" value="1"/>
</dbReference>
<name>F4QBI1_CACFS</name>
<comment type="similarity">
    <text evidence="1">Belongs to the methyltransferase superfamily. L-isoaspartyl/D-aspartyl protein methyltransferase family.</text>
</comment>
<dbReference type="InterPro" id="IPR011333">
    <property type="entry name" value="SKP1/BTB/POZ_sf"/>
</dbReference>
<organism evidence="3 4">
    <name type="scientific">Cavenderia fasciculata</name>
    <name type="common">Slime mold</name>
    <name type="synonym">Dictyostelium fasciculatum</name>
    <dbReference type="NCBI Taxonomy" id="261658"/>
    <lineage>
        <taxon>Eukaryota</taxon>
        <taxon>Amoebozoa</taxon>
        <taxon>Evosea</taxon>
        <taxon>Eumycetozoa</taxon>
        <taxon>Dictyostelia</taxon>
        <taxon>Acytosteliales</taxon>
        <taxon>Cavenderiaceae</taxon>
        <taxon>Cavenderia</taxon>
    </lineage>
</organism>
<dbReference type="InterPro" id="IPR011705">
    <property type="entry name" value="BACK"/>
</dbReference>
<dbReference type="PANTHER" id="PTHR11579:SF9">
    <property type="entry name" value="PROTEIN-L-ISOASPARTATE O-METHYLTRANSFERASE"/>
    <property type="match status" value="1"/>
</dbReference>
<dbReference type="CDD" id="cd14733">
    <property type="entry name" value="BACK"/>
    <property type="match status" value="1"/>
</dbReference>
<evidence type="ECO:0000256" key="1">
    <source>
        <dbReference type="ARBA" id="ARBA00005369"/>
    </source>
</evidence>
<dbReference type="Gene3D" id="3.30.710.10">
    <property type="entry name" value="Potassium Channel Kv1.1, Chain A"/>
    <property type="match status" value="2"/>
</dbReference>
<dbReference type="GeneID" id="14866842"/>
<protein>
    <recommendedName>
        <fullName evidence="2">BTB domain-containing protein</fullName>
    </recommendedName>
</protein>
<dbReference type="SUPFAM" id="SSF53335">
    <property type="entry name" value="S-adenosyl-L-methionine-dependent methyltransferases"/>
    <property type="match status" value="1"/>
</dbReference>
<dbReference type="InterPro" id="IPR000210">
    <property type="entry name" value="BTB/POZ_dom"/>
</dbReference>
<proteinExistence type="inferred from homology"/>
<dbReference type="InterPro" id="IPR029063">
    <property type="entry name" value="SAM-dependent_MTases_sf"/>
</dbReference>
<dbReference type="SUPFAM" id="SSF54695">
    <property type="entry name" value="POZ domain"/>
    <property type="match status" value="1"/>
</dbReference>
<accession>F4QBI1</accession>
<dbReference type="PROSITE" id="PS50097">
    <property type="entry name" value="BTB"/>
    <property type="match status" value="1"/>
</dbReference>
<gene>
    <name evidence="3" type="ORF">DFA_10827</name>
</gene>
<dbReference type="OrthoDB" id="18124at2759"/>
<sequence>MNFFSASYNSNQDLLDHLKSRGFLESETVYQAMKLIPRGDFLPVELLDSAYQDSPLRCSRYGFNASAPHIYGKCLSELEIEQGNSVLDIGTGTGHFAALASYLCGSLGRVHGLDIKSEIVNFARSNTETFKSKSGLNINVEYFVRNCFLADPDDNVYDRIYVGAACPKDYVHQLLKALSPNGIMIVPAGEELLKYVKVDGKLKVQYLLGVRYSELELPHQHEIQISYIQHEREKSLKVLIPKNGIDQSFRLLINDQKFSDVQLYILGNKTPINVHSFIFYCRIPSFFKEFIEPQQINLSESPLVSILLPDFVTEKNLMMVLEYVYCAKLIDPTIFESNNSSPDQVNLELDNLHETLLYFKIDSLVEYFDNVSTILQNPQPFNLFQDCQSKHLQMLVQSFNKIPENIGTDYTFHFKGGDIDIISSETVPHLLEISDFYDDQFLKSHCESILAKSVEIDNVVCLYILSSRLNAKQLFRICKEFIIENYPKVSKTANFQDLDKELLCQLLQDSCSYFQLLFDRNDSKIKSVELNETHSQNL</sequence>
<feature type="domain" description="BTB" evidence="2">
    <location>
        <begin position="259"/>
        <end position="333"/>
    </location>
</feature>
<dbReference type="InterPro" id="IPR000682">
    <property type="entry name" value="PCMT"/>
</dbReference>
<dbReference type="GO" id="GO:0004719">
    <property type="term" value="F:protein-L-isoaspartate (D-aspartate) O-methyltransferase activity"/>
    <property type="evidence" value="ECO:0007669"/>
    <property type="project" value="InterPro"/>
</dbReference>
<reference evidence="4" key="1">
    <citation type="journal article" date="2011" name="Genome Res.">
        <title>Phylogeny-wide analysis of social amoeba genomes highlights ancient origins for complex intercellular communication.</title>
        <authorList>
            <person name="Heidel A.J."/>
            <person name="Lawal H.M."/>
            <person name="Felder M."/>
            <person name="Schilde C."/>
            <person name="Helps N.R."/>
            <person name="Tunggal B."/>
            <person name="Rivero F."/>
            <person name="John U."/>
            <person name="Schleicher M."/>
            <person name="Eichinger L."/>
            <person name="Platzer M."/>
            <person name="Noegel A.A."/>
            <person name="Schaap P."/>
            <person name="Gloeckner G."/>
        </authorList>
    </citation>
    <scope>NUCLEOTIDE SEQUENCE [LARGE SCALE GENOMIC DNA]</scope>
    <source>
        <strain evidence="4">SH3</strain>
    </source>
</reference>
<dbReference type="GO" id="GO:0005737">
    <property type="term" value="C:cytoplasm"/>
    <property type="evidence" value="ECO:0007669"/>
    <property type="project" value="TreeGrafter"/>
</dbReference>
<dbReference type="RefSeq" id="XP_004351469.1">
    <property type="nucleotide sequence ID" value="XM_004351417.1"/>
</dbReference>
<dbReference type="STRING" id="1054147.F4QBI1"/>
<evidence type="ECO:0000313" key="3">
    <source>
        <dbReference type="EMBL" id="EGG14953.1"/>
    </source>
</evidence>
<dbReference type="Pfam" id="PF07707">
    <property type="entry name" value="BACK"/>
    <property type="match status" value="1"/>
</dbReference>